<evidence type="ECO:0000256" key="10">
    <source>
        <dbReference type="ARBA" id="ARBA00049244"/>
    </source>
</evidence>
<dbReference type="SUPFAM" id="SSF160975">
    <property type="entry name" value="AF1531-like"/>
    <property type="match status" value="1"/>
</dbReference>
<reference evidence="12 13" key="1">
    <citation type="submission" date="2014-07" db="EMBL/GenBank/DDBJ databases">
        <authorList>
            <person name="Wibberg Daniel"/>
        </authorList>
    </citation>
    <scope>NUCLEOTIDE SEQUENCE [LARGE SCALE GENOMIC DNA]</scope>
</reference>
<keyword evidence="6 12" id="KW-0548">Nucleotidyltransferase</keyword>
<dbReference type="Pfam" id="PF17657">
    <property type="entry name" value="DNA_pol3_finger"/>
    <property type="match status" value="1"/>
</dbReference>
<protein>
    <recommendedName>
        <fullName evidence="4">DNA polymerase III subunit alpha</fullName>
        <ecNumber evidence="3">2.7.7.7</ecNumber>
    </recommendedName>
</protein>
<comment type="catalytic activity">
    <reaction evidence="10">
        <text>DNA(n) + a 2'-deoxyribonucleoside 5'-triphosphate = DNA(n+1) + diphosphate</text>
        <dbReference type="Rhea" id="RHEA:22508"/>
        <dbReference type="Rhea" id="RHEA-COMP:17339"/>
        <dbReference type="Rhea" id="RHEA-COMP:17340"/>
        <dbReference type="ChEBI" id="CHEBI:33019"/>
        <dbReference type="ChEBI" id="CHEBI:61560"/>
        <dbReference type="ChEBI" id="CHEBI:173112"/>
        <dbReference type="EC" id="2.7.7.7"/>
    </reaction>
</comment>
<dbReference type="Pfam" id="PF07733">
    <property type="entry name" value="DNA_pol3_alpha"/>
    <property type="match status" value="1"/>
</dbReference>
<dbReference type="PANTHER" id="PTHR32294">
    <property type="entry name" value="DNA POLYMERASE III SUBUNIT ALPHA"/>
    <property type="match status" value="1"/>
</dbReference>
<proteinExistence type="inferred from homology"/>
<evidence type="ECO:0000256" key="4">
    <source>
        <dbReference type="ARBA" id="ARBA00019114"/>
    </source>
</evidence>
<dbReference type="InterPro" id="IPR011708">
    <property type="entry name" value="DNA_pol3_alpha_NTPase_dom"/>
</dbReference>
<comment type="function">
    <text evidence="9">DNA polymerase III is a complex, multichain enzyme responsible for most of the replicative synthesis in bacteria. This DNA polymerase also exhibits 3' to 5' exonuclease activity. The alpha chain is the DNA polymerase.</text>
</comment>
<dbReference type="Proteomes" id="UP000040576">
    <property type="component" value="Unassembled WGS sequence"/>
</dbReference>
<dbReference type="Gene3D" id="3.20.20.140">
    <property type="entry name" value="Metal-dependent hydrolases"/>
    <property type="match status" value="1"/>
</dbReference>
<comment type="subcellular location">
    <subcellularLocation>
        <location evidence="1">Cytoplasm</location>
    </subcellularLocation>
</comment>
<dbReference type="Pfam" id="PF14579">
    <property type="entry name" value="HHH_6"/>
    <property type="match status" value="1"/>
</dbReference>
<dbReference type="Pfam" id="PF02811">
    <property type="entry name" value="PHP"/>
    <property type="match status" value="1"/>
</dbReference>
<name>A0A090J0W4_9BACI</name>
<dbReference type="EC" id="2.7.7.7" evidence="3"/>
<evidence type="ECO:0000313" key="13">
    <source>
        <dbReference type="Proteomes" id="UP000040576"/>
    </source>
</evidence>
<comment type="similarity">
    <text evidence="2">Belongs to the DNA polymerase type-C family. DnaE subfamily.</text>
</comment>
<dbReference type="InterPro" id="IPR041931">
    <property type="entry name" value="DNA_pol3_alpha_thumb_dom"/>
</dbReference>
<dbReference type="InterPro" id="IPR003141">
    <property type="entry name" value="Pol/His_phosphatase_N"/>
</dbReference>
<dbReference type="GO" id="GO:0003676">
    <property type="term" value="F:nucleic acid binding"/>
    <property type="evidence" value="ECO:0007669"/>
    <property type="project" value="InterPro"/>
</dbReference>
<dbReference type="AlphaFoldDB" id="A0A090J0W4"/>
<dbReference type="NCBIfam" id="TIGR00594">
    <property type="entry name" value="polc"/>
    <property type="match status" value="1"/>
</dbReference>
<keyword evidence="7" id="KW-0235">DNA replication</keyword>
<evidence type="ECO:0000259" key="11">
    <source>
        <dbReference type="SMART" id="SM00481"/>
    </source>
</evidence>
<evidence type="ECO:0000256" key="7">
    <source>
        <dbReference type="ARBA" id="ARBA00022705"/>
    </source>
</evidence>
<accession>A0A090J0W4</accession>
<dbReference type="GO" id="GO:0003887">
    <property type="term" value="F:DNA-directed DNA polymerase activity"/>
    <property type="evidence" value="ECO:0007669"/>
    <property type="project" value="UniProtKB-KW"/>
</dbReference>
<dbReference type="InterPro" id="IPR029460">
    <property type="entry name" value="DNAPol_HHH"/>
</dbReference>
<evidence type="ECO:0000256" key="8">
    <source>
        <dbReference type="ARBA" id="ARBA00022932"/>
    </source>
</evidence>
<keyword evidence="5 12" id="KW-0808">Transferase</keyword>
<evidence type="ECO:0000256" key="5">
    <source>
        <dbReference type="ARBA" id="ARBA00022679"/>
    </source>
</evidence>
<evidence type="ECO:0000256" key="2">
    <source>
        <dbReference type="ARBA" id="ARBA00009496"/>
    </source>
</evidence>
<dbReference type="SMART" id="SM00481">
    <property type="entry name" value="POLIIIAc"/>
    <property type="match status" value="1"/>
</dbReference>
<organism evidence="12 13">
    <name type="scientific">Caldibacillus thermoamylovorans</name>
    <dbReference type="NCBI Taxonomy" id="35841"/>
    <lineage>
        <taxon>Bacteria</taxon>
        <taxon>Bacillati</taxon>
        <taxon>Bacillota</taxon>
        <taxon>Bacilli</taxon>
        <taxon>Bacillales</taxon>
        <taxon>Bacillaceae</taxon>
        <taxon>Caldibacillus</taxon>
    </lineage>
</organism>
<dbReference type="Gene3D" id="1.10.10.1600">
    <property type="entry name" value="Bacterial DNA polymerase III alpha subunit, thumb domain"/>
    <property type="match status" value="1"/>
</dbReference>
<dbReference type="InterPro" id="IPR016195">
    <property type="entry name" value="Pol/histidinol_Pase-like"/>
</dbReference>
<feature type="domain" description="Polymerase/histidinol phosphatase N-terminal" evidence="11">
    <location>
        <begin position="4"/>
        <end position="71"/>
    </location>
</feature>
<evidence type="ECO:0000256" key="1">
    <source>
        <dbReference type="ARBA" id="ARBA00004496"/>
    </source>
</evidence>
<gene>
    <name evidence="12" type="primary">dnaE</name>
    <name evidence="12" type="ORF">BT1A1_2470</name>
</gene>
<dbReference type="Pfam" id="PF01336">
    <property type="entry name" value="tRNA_anti-codon"/>
    <property type="match status" value="1"/>
</dbReference>
<dbReference type="GO" id="GO:0006260">
    <property type="term" value="P:DNA replication"/>
    <property type="evidence" value="ECO:0007669"/>
    <property type="project" value="UniProtKB-KW"/>
</dbReference>
<dbReference type="EMBL" id="CCRF01000068">
    <property type="protein sequence ID" value="CEE02288.1"/>
    <property type="molecule type" value="Genomic_DNA"/>
</dbReference>
<dbReference type="InterPro" id="IPR004013">
    <property type="entry name" value="PHP_dom"/>
</dbReference>
<dbReference type="Gene3D" id="1.10.150.870">
    <property type="match status" value="1"/>
</dbReference>
<dbReference type="SUPFAM" id="SSF89550">
    <property type="entry name" value="PHP domain-like"/>
    <property type="match status" value="1"/>
</dbReference>
<dbReference type="NCBIfam" id="NF004226">
    <property type="entry name" value="PRK05673.1"/>
    <property type="match status" value="1"/>
</dbReference>
<evidence type="ECO:0000256" key="6">
    <source>
        <dbReference type="ARBA" id="ARBA00022695"/>
    </source>
</evidence>
<evidence type="ECO:0000256" key="9">
    <source>
        <dbReference type="ARBA" id="ARBA00025611"/>
    </source>
</evidence>
<dbReference type="CDD" id="cd04485">
    <property type="entry name" value="DnaE_OBF"/>
    <property type="match status" value="1"/>
</dbReference>
<keyword evidence="13" id="KW-1185">Reference proteome</keyword>
<dbReference type="PANTHER" id="PTHR32294:SF0">
    <property type="entry name" value="DNA POLYMERASE III SUBUNIT ALPHA"/>
    <property type="match status" value="1"/>
</dbReference>
<dbReference type="InterPro" id="IPR040982">
    <property type="entry name" value="DNA_pol3_finger"/>
</dbReference>
<evidence type="ECO:0000256" key="3">
    <source>
        <dbReference type="ARBA" id="ARBA00012417"/>
    </source>
</evidence>
<keyword evidence="8" id="KW-0239">DNA-directed DNA polymerase</keyword>
<sequence length="1115" mass="127519">MPMVPLHMYSAYSLLSSTIQPEKMVMAAKQRGFHALAITDQNVLYGVIPFYKACRTYGIQPIIGLEADILIEEEYETTAYPLLFYAKNLQGYQNIMKISSAIQTKSPKGIPIKWLKHYCSGLIAISPGIEGEIETYILQGQEGRAKEKVSFYQQLFEKESFYLSIQSLPSRDHETLRKAIYSMSEEMNIPVAAVDKVCFLDKEDYFSWKCLQAIKENINISELTEDALDKEGYLRTNEELNSLFQQYPEAIENTLKIAEQCQVEIPFHQQLLPKYPLDEKTSDVFLSELCEKNLSIRIDSPTPIYKERLKYELDIIKKMKFSDYFLIVWDYVQFARKNGIIVGPGRGSAAGSLVAYVLEITDVDPIKFDLLFERFLNPERVSMPDIDIDFPDHRRDEVIQYVAKKYGSTHVAQIITFGTFAAKAAVRDVARVFGRTNKELDQLSKSIPNKLGITLKEATKESQALQDLMKNENFQQIFQIAAKIEGLPRHTSTHAAGVVIGDRPLVEWIPLQTGSNDVLLTQYPMGTLEEIGLLKMDFLGLRNLSLIESIIRSIHKKQQKKIDLKHIPFDDEKTFKLLQKGQTTGIFQLESEGMRDVLIRLKPTEFEDIVAVNALYRPGPMTNIPVYINRKHGKEPVRYPHPDLENILKKTYGVIVYQEQIMQIASKMAGFTLGEADLLRRAVSKKKREVLDQQRQHFVAGAKNNGYSETTANEIYDLIVRFADYGFNRSHAVAYSMISYQLAYLKAHYPLYFMASLLTSVVGNENKTAEYIKELKHLGFTIYPPSINHSYYQFQVERDGVRFSLAAIKGVGFQALKEIIQARGERPFTDLFDFCLRVSLKVVNRKVLENLIHAGSFDEFGHDRAVLLATLDVAIEHAQLMKPDDHQIDSLFSEELDIKPKYVEVEPIPIDKKLQFEKQVLGLFISRHPVSMYRKLLQSQGALLLDELKIAGSKYHVGAYIQEVRKTRTKNGEAMAFLQISDESQDMSAVVFPNVYRTSSALVKKGEIVFMTGTLDFRHGQKQFIVNFIQSVEKLRKEPESRKVYIKIDANHQTNELLGKLKNMIKKYKGSMPIILYYEKNHQTVQLAKEHWINPDSAAISELKKLLGEHNVAIK</sequence>
<dbReference type="GO" id="GO:0005737">
    <property type="term" value="C:cytoplasm"/>
    <property type="evidence" value="ECO:0007669"/>
    <property type="project" value="UniProtKB-SubCell"/>
</dbReference>
<dbReference type="GO" id="GO:0008408">
    <property type="term" value="F:3'-5' exonuclease activity"/>
    <property type="evidence" value="ECO:0007669"/>
    <property type="project" value="InterPro"/>
</dbReference>
<dbReference type="InterPro" id="IPR004365">
    <property type="entry name" value="NA-bd_OB_tRNA"/>
</dbReference>
<dbReference type="InterPro" id="IPR004805">
    <property type="entry name" value="DnaE2/DnaE/PolC"/>
</dbReference>
<evidence type="ECO:0000313" key="12">
    <source>
        <dbReference type="EMBL" id="CEE02288.1"/>
    </source>
</evidence>